<evidence type="ECO:0000256" key="3">
    <source>
        <dbReference type="ARBA" id="ARBA00022729"/>
    </source>
</evidence>
<sequence length="463" mass="48571">MTRPGWIATLLAALLCATVLAGCSDDGSSDGGDGTLTVWSLENQADRVAATQKVIAEFTKSTGIEVKYVGVDENQFTKLVTAAAASGDLPDVMGALPLTALWSLNANELLDTGSAGDVLNSLGTDTFNQRALTLTKDGDKVLGVPSDAWAQLLFYRTDLFQKAGLTAPETYDAITAAAKKLTTGGQVGITAATVANDGFTAQTFEHLALGNDCELVEDGGKVAIDSDKCVGAFEFYDNLIKTSSVKGAQSVDSTRATYFSGRAAMVIWSSFLLDELAGLRADALPNCPQCKADPTYLAKNTGVVTAIKGPDGAKPAQFGEIVSWAIGADAQTENAKKFVEFMMGDGYTRWLAQAPEGKVPVRTGDSSNQNAYVDAWRKLPAGVDKKAPLDTVYPAALVDQLVSSVDTFGRWGIEQGEGRLVGATLGELPVAKAVNAMTSGQVDPAGAAKQCQEQVQDIKEGLE</sequence>
<dbReference type="PANTHER" id="PTHR43649">
    <property type="entry name" value="ARABINOSE-BINDING PROTEIN-RELATED"/>
    <property type="match status" value="1"/>
</dbReference>
<dbReference type="EMBL" id="FRCS01000004">
    <property type="protein sequence ID" value="SHN28232.1"/>
    <property type="molecule type" value="Genomic_DNA"/>
</dbReference>
<dbReference type="InterPro" id="IPR050490">
    <property type="entry name" value="Bact_solute-bd_prot1"/>
</dbReference>
<dbReference type="PROSITE" id="PS51257">
    <property type="entry name" value="PROKAR_LIPOPROTEIN"/>
    <property type="match status" value="1"/>
</dbReference>
<comment type="similarity">
    <text evidence="1">Belongs to the bacterial solute-binding protein 1 family.</text>
</comment>
<dbReference type="AlphaFoldDB" id="A0A1M7QBP6"/>
<name>A0A1M7QBP6_9ACTN</name>
<reference evidence="5 6" key="1">
    <citation type="submission" date="2016-11" db="EMBL/GenBank/DDBJ databases">
        <authorList>
            <person name="Jaros S."/>
            <person name="Januszkiewicz K."/>
            <person name="Wedrychowicz H."/>
        </authorList>
    </citation>
    <scope>NUCLEOTIDE SEQUENCE [LARGE SCALE GENOMIC DNA]</scope>
    <source>
        <strain evidence="5 6">DSM 46144</strain>
    </source>
</reference>
<proteinExistence type="inferred from homology"/>
<keyword evidence="3 4" id="KW-0732">Signal</keyword>
<evidence type="ECO:0000256" key="4">
    <source>
        <dbReference type="SAM" id="SignalP"/>
    </source>
</evidence>
<evidence type="ECO:0000313" key="5">
    <source>
        <dbReference type="EMBL" id="SHN28232.1"/>
    </source>
</evidence>
<dbReference type="Gene3D" id="3.40.190.10">
    <property type="entry name" value="Periplasmic binding protein-like II"/>
    <property type="match status" value="1"/>
</dbReference>
<keyword evidence="2" id="KW-0813">Transport</keyword>
<organism evidence="5 6">
    <name type="scientific">Cryptosporangium aurantiacum</name>
    <dbReference type="NCBI Taxonomy" id="134849"/>
    <lineage>
        <taxon>Bacteria</taxon>
        <taxon>Bacillati</taxon>
        <taxon>Actinomycetota</taxon>
        <taxon>Actinomycetes</taxon>
        <taxon>Cryptosporangiales</taxon>
        <taxon>Cryptosporangiaceae</taxon>
        <taxon>Cryptosporangium</taxon>
    </lineage>
</organism>
<evidence type="ECO:0000313" key="6">
    <source>
        <dbReference type="Proteomes" id="UP000184440"/>
    </source>
</evidence>
<dbReference type="SUPFAM" id="SSF53850">
    <property type="entry name" value="Periplasmic binding protein-like II"/>
    <property type="match status" value="1"/>
</dbReference>
<feature type="signal peptide" evidence="4">
    <location>
        <begin position="1"/>
        <end position="21"/>
    </location>
</feature>
<feature type="chain" id="PRO_5039213146" evidence="4">
    <location>
        <begin position="22"/>
        <end position="463"/>
    </location>
</feature>
<keyword evidence="6" id="KW-1185">Reference proteome</keyword>
<dbReference type="PANTHER" id="PTHR43649:SF34">
    <property type="entry name" value="ABC TRANSPORTER PERIPLASMIC-BINDING PROTEIN YCJN-RELATED"/>
    <property type="match status" value="1"/>
</dbReference>
<accession>A0A1M7QBP6</accession>
<dbReference type="Proteomes" id="UP000184440">
    <property type="component" value="Unassembled WGS sequence"/>
</dbReference>
<protein>
    <submittedName>
        <fullName evidence="5">Carbohydrate ABC transporter substrate-binding protein, CUT1 family</fullName>
    </submittedName>
</protein>
<dbReference type="RefSeq" id="WP_073258070.1">
    <property type="nucleotide sequence ID" value="NZ_FRCS01000004.1"/>
</dbReference>
<dbReference type="InterPro" id="IPR006059">
    <property type="entry name" value="SBP"/>
</dbReference>
<gene>
    <name evidence="5" type="ORF">SAMN05443668_104443</name>
</gene>
<dbReference type="Pfam" id="PF01547">
    <property type="entry name" value="SBP_bac_1"/>
    <property type="match status" value="1"/>
</dbReference>
<evidence type="ECO:0000256" key="1">
    <source>
        <dbReference type="ARBA" id="ARBA00008520"/>
    </source>
</evidence>
<dbReference type="OrthoDB" id="9770625at2"/>
<evidence type="ECO:0000256" key="2">
    <source>
        <dbReference type="ARBA" id="ARBA00022448"/>
    </source>
</evidence>
<dbReference type="STRING" id="134849.SAMN05443668_104443"/>